<accession>A0ABN7WR87</accession>
<name>A0ABN7WR87_GIGMA</name>
<gene>
    <name evidence="1" type="ORF">GMARGA_LOCUS33645</name>
</gene>
<feature type="non-terminal residue" evidence="1">
    <location>
        <position position="1"/>
    </location>
</feature>
<sequence>CEQMKKWCCFRCTRCEEKKEKRESFRPCDKCAMTIIDSSENYTFLIEKKLYLQYSNNRKIEITSDFVQGINESYNIFNPNQQSIISASTPVYSVEDVSLPSPQQYVPPTHVTTPNYDFSSVSPFDSFTENSF</sequence>
<comment type="caution">
    <text evidence="1">The sequence shown here is derived from an EMBL/GenBank/DDBJ whole genome shotgun (WGS) entry which is preliminary data.</text>
</comment>
<evidence type="ECO:0000313" key="2">
    <source>
        <dbReference type="Proteomes" id="UP000789901"/>
    </source>
</evidence>
<proteinExistence type="predicted"/>
<reference evidence="1 2" key="1">
    <citation type="submission" date="2021-06" db="EMBL/GenBank/DDBJ databases">
        <authorList>
            <person name="Kallberg Y."/>
            <person name="Tangrot J."/>
            <person name="Rosling A."/>
        </authorList>
    </citation>
    <scope>NUCLEOTIDE SEQUENCE [LARGE SCALE GENOMIC DNA]</scope>
    <source>
        <strain evidence="1 2">120-4 pot B 10/14</strain>
    </source>
</reference>
<dbReference type="Proteomes" id="UP000789901">
    <property type="component" value="Unassembled WGS sequence"/>
</dbReference>
<feature type="non-terminal residue" evidence="1">
    <location>
        <position position="132"/>
    </location>
</feature>
<protein>
    <submittedName>
        <fullName evidence="1">3571_t:CDS:1</fullName>
    </submittedName>
</protein>
<dbReference type="EMBL" id="CAJVQB010056581">
    <property type="protein sequence ID" value="CAG8837756.1"/>
    <property type="molecule type" value="Genomic_DNA"/>
</dbReference>
<keyword evidence="2" id="KW-1185">Reference proteome</keyword>
<evidence type="ECO:0000313" key="1">
    <source>
        <dbReference type="EMBL" id="CAG8837756.1"/>
    </source>
</evidence>
<organism evidence="1 2">
    <name type="scientific">Gigaspora margarita</name>
    <dbReference type="NCBI Taxonomy" id="4874"/>
    <lineage>
        <taxon>Eukaryota</taxon>
        <taxon>Fungi</taxon>
        <taxon>Fungi incertae sedis</taxon>
        <taxon>Mucoromycota</taxon>
        <taxon>Glomeromycotina</taxon>
        <taxon>Glomeromycetes</taxon>
        <taxon>Diversisporales</taxon>
        <taxon>Gigasporaceae</taxon>
        <taxon>Gigaspora</taxon>
    </lineage>
</organism>